<evidence type="ECO:0000256" key="1">
    <source>
        <dbReference type="SAM" id="MobiDB-lite"/>
    </source>
</evidence>
<feature type="compositionally biased region" description="Basic and acidic residues" evidence="1">
    <location>
        <begin position="7"/>
        <end position="25"/>
    </location>
</feature>
<dbReference type="AntiFam" id="ANF00007">
    <property type="entry name" value="Shadow ORF (opposite clpB)"/>
</dbReference>
<feature type="compositionally biased region" description="Basic and acidic residues" evidence="1">
    <location>
        <begin position="263"/>
        <end position="299"/>
    </location>
</feature>
<dbReference type="EnsemblBacteria" id="ABA48459">
    <property type="protein sequence ID" value="ABA48459"/>
    <property type="gene ID" value="BURPS1710b_1115"/>
</dbReference>
<feature type="region of interest" description="Disordered" evidence="1">
    <location>
        <begin position="1"/>
        <end position="139"/>
    </location>
</feature>
<organism evidence="2 3">
    <name type="scientific">Burkholderia pseudomallei (strain 1710b)</name>
    <dbReference type="NCBI Taxonomy" id="320372"/>
    <lineage>
        <taxon>Bacteria</taxon>
        <taxon>Pseudomonadati</taxon>
        <taxon>Pseudomonadota</taxon>
        <taxon>Betaproteobacteria</taxon>
        <taxon>Burkholderiales</taxon>
        <taxon>Burkholderiaceae</taxon>
        <taxon>Burkholderia</taxon>
        <taxon>pseudomallei group</taxon>
    </lineage>
</organism>
<evidence type="ECO:0000313" key="3">
    <source>
        <dbReference type="Proteomes" id="UP000002700"/>
    </source>
</evidence>
<feature type="region of interest" description="Disordered" evidence="1">
    <location>
        <begin position="371"/>
        <end position="430"/>
    </location>
</feature>
<feature type="region of interest" description="Disordered" evidence="1">
    <location>
        <begin position="185"/>
        <end position="212"/>
    </location>
</feature>
<feature type="compositionally biased region" description="Basic and acidic residues" evidence="1">
    <location>
        <begin position="97"/>
        <end position="135"/>
    </location>
</feature>
<sequence length="1282" mass="150190">MPSIGERQQHDERHADHHRHSELARKRGRHEHRADERRARQAARRMQPHPKHGRGAAIARPKAQMRDENHQPREQRAEHRDRHQQRERGLRIQRNQHGRDRDPARRHGERRERHAVRADAPEHRGREPRAGEAEHHPRRHIQLAVHRRQRGDEHDEIDDARRIRHVRRGHHLDERALVGARLRPRHDREHQREREQIEQHETKHGRPKRARHRALRIARLARRDRDGFDAHIAENRDNHRDPHAREAFWKKAAVRRIVREADAGRHGRRRDEVRAKRDERDDRGDLQHREHVFDDTVKRDARHVHRDQHGREADDPIPAGHARIPVLHEDGDRAHLGADREHHGRPVRIADEKARERADVVLGIRAERAGGRMRDRHLGERAHQQQRDQRADRIRHQHARPGEADRETAAEKQPRADRAADRDHRHLSRREPAPQALLAFDDRVERPLLLCQTRLLLPYLSSAANKTKRRGRLPAPFMRNVLDLQLFDFDRLFVRLAGRRRRLVERQQHLVVLVDVDRHVPAVDELAEQQLVGERAPDRILDQPLHRSRAHQRIEAVLREMLAQRIGEERVDLLLVQLLLELDQELVDHPHDDFLIERTEADRRIEPVAELGREQALDVCHLVAGFAPRREADRRLLHRLRTRVRRHDDDDVAEIRLAAVVVRQRAVIHHLQQHVEDVRMRLLDLVEQQHAVRLLRDGLGQQAALVEPDVSGRRADQAAHRVTLHVFRHVEADQLDAERERQLARHFGLADARRAGEQERADRLVELAEARARHLDRGGERVDRRVLAEHDALQIAVERLQLAAVVLRHALRRHARDLRDDFLDLALADRLLLLGFRQHALRGARFVDHVDRLVGQMAVGDEPRRQFGGRRQRARRILDAVMLLEARLQAAQDRDRLLDARLGHVDLLEAPRQRRILLEDAAIFGKRRRANALERARRQRRLQQVRRIERAARRGARADQRVDLVDEEYRVRPLLQLLQHRLQTLLEIAAVLRAREERAHVERIHLRVREDVRHLAARDPVREAFGDRRLADARLADEERIVLAAAAEHLHDALDLGLAPDQRIDAPVLRHLVQVLRELRERRFLLRARVLAFRVRVGGLRGFAAARLRDAVRDEVDDVEARHALLLQVVDRVRILLAEDRDEHVRARDFLLAVRRRLHVHDRPLDHALKAERRLRVDIVGAGNGRRVVVDEIAQVLTQVLDVRRARAQHLGCRRIIQQGQQKMLDRNELMPRLARFHERHVQADFQFLGNHASSITHCSGCPACRAWVTTCSTLVDAMSRV</sequence>
<dbReference type="EMBL" id="CP000124">
    <property type="protein sequence ID" value="ABA48459.1"/>
    <property type="molecule type" value="Genomic_DNA"/>
</dbReference>
<feature type="compositionally biased region" description="Basic residues" evidence="1">
    <location>
        <begin position="40"/>
        <end position="54"/>
    </location>
</feature>
<feature type="region of interest" description="Disordered" evidence="1">
    <location>
        <begin position="263"/>
        <end position="322"/>
    </location>
</feature>
<feature type="compositionally biased region" description="Basic and acidic residues" evidence="1">
    <location>
        <begin position="64"/>
        <end position="90"/>
    </location>
</feature>
<accession>Q3JV76</accession>
<dbReference type="Proteomes" id="UP000002700">
    <property type="component" value="Chromosome I"/>
</dbReference>
<dbReference type="KEGG" id="bpm:BURPS1710b_1115"/>
<proteinExistence type="predicted"/>
<evidence type="ECO:0000313" key="2">
    <source>
        <dbReference type="EMBL" id="ABA48459.1"/>
    </source>
</evidence>
<protein>
    <submittedName>
        <fullName evidence="2">200 kDa antigen p200, putative</fullName>
    </submittedName>
</protein>
<dbReference type="HOGENOM" id="CLU_262976_0_0_4"/>
<name>Q3JV76_BURP1</name>
<gene>
    <name evidence="2" type="ordered locus">BURPS1710b_1115</name>
</gene>
<feature type="compositionally biased region" description="Basic and acidic residues" evidence="1">
    <location>
        <begin position="186"/>
        <end position="204"/>
    </location>
</feature>
<reference evidence="2 3" key="1">
    <citation type="submission" date="2005-09" db="EMBL/GenBank/DDBJ databases">
        <authorList>
            <person name="Woods D.E."/>
            <person name="Nierman W.C."/>
        </authorList>
    </citation>
    <scope>NUCLEOTIDE SEQUENCE [LARGE SCALE GENOMIC DNA]</scope>
    <source>
        <strain evidence="2 3">1710b</strain>
    </source>
</reference>